<dbReference type="InterPro" id="IPR002656">
    <property type="entry name" value="Acyl_transf_3_dom"/>
</dbReference>
<evidence type="ECO:0000259" key="2">
    <source>
        <dbReference type="Pfam" id="PF01757"/>
    </source>
</evidence>
<keyword evidence="1" id="KW-1133">Transmembrane helix</keyword>
<dbReference type="Pfam" id="PF01757">
    <property type="entry name" value="Acyl_transf_3"/>
    <property type="match status" value="1"/>
</dbReference>
<protein>
    <submittedName>
        <fullName evidence="3">Acyltransferase</fullName>
    </submittedName>
</protein>
<reference evidence="3" key="1">
    <citation type="journal article" date="2020" name="mSystems">
        <title>Genome- and Community-Level Interaction Insights into Carbon Utilization and Element Cycling Functions of Hydrothermarchaeota in Hydrothermal Sediment.</title>
        <authorList>
            <person name="Zhou Z."/>
            <person name="Liu Y."/>
            <person name="Xu W."/>
            <person name="Pan J."/>
            <person name="Luo Z.H."/>
            <person name="Li M."/>
        </authorList>
    </citation>
    <scope>NUCLEOTIDE SEQUENCE [LARGE SCALE GENOMIC DNA]</scope>
    <source>
        <strain evidence="3">SpSt-855</strain>
    </source>
</reference>
<keyword evidence="3" id="KW-0012">Acyltransferase</keyword>
<name>A0A7V4XT92_9BACT</name>
<dbReference type="GO" id="GO:0016747">
    <property type="term" value="F:acyltransferase activity, transferring groups other than amino-acyl groups"/>
    <property type="evidence" value="ECO:0007669"/>
    <property type="project" value="InterPro"/>
</dbReference>
<dbReference type="EMBL" id="DTKL01000053">
    <property type="protein sequence ID" value="HGY94670.1"/>
    <property type="molecule type" value="Genomic_DNA"/>
</dbReference>
<keyword evidence="3" id="KW-0808">Transferase</keyword>
<organism evidence="3">
    <name type="scientific">Acidobacterium capsulatum</name>
    <dbReference type="NCBI Taxonomy" id="33075"/>
    <lineage>
        <taxon>Bacteria</taxon>
        <taxon>Pseudomonadati</taxon>
        <taxon>Acidobacteriota</taxon>
        <taxon>Terriglobia</taxon>
        <taxon>Terriglobales</taxon>
        <taxon>Acidobacteriaceae</taxon>
        <taxon>Acidobacterium</taxon>
    </lineage>
</organism>
<evidence type="ECO:0000313" key="3">
    <source>
        <dbReference type="EMBL" id="HGY94670.1"/>
    </source>
</evidence>
<evidence type="ECO:0000256" key="1">
    <source>
        <dbReference type="SAM" id="Phobius"/>
    </source>
</evidence>
<feature type="transmembrane region" description="Helical" evidence="1">
    <location>
        <begin position="42"/>
        <end position="62"/>
    </location>
</feature>
<dbReference type="PANTHER" id="PTHR23028">
    <property type="entry name" value="ACETYLTRANSFERASE"/>
    <property type="match status" value="1"/>
</dbReference>
<dbReference type="AlphaFoldDB" id="A0A7V4XT92"/>
<gene>
    <name evidence="3" type="ORF">ENW50_08325</name>
</gene>
<comment type="caution">
    <text evidence="3">The sequence shown here is derived from an EMBL/GenBank/DDBJ whole genome shotgun (WGS) entry which is preliminary data.</text>
</comment>
<accession>A0A7V4XT92</accession>
<keyword evidence="1" id="KW-0812">Transmembrane</keyword>
<feature type="transmembrane region" description="Helical" evidence="1">
    <location>
        <begin position="82"/>
        <end position="103"/>
    </location>
</feature>
<feature type="transmembrane region" description="Helical" evidence="1">
    <location>
        <begin position="124"/>
        <end position="141"/>
    </location>
</feature>
<sequence>MRAEADEISPSMRSVMLCEMAQIRTVSFHQSRASVNLDTLRALAAFLVLFSHWRALLFIDFPEIASHKLRMLLAVPYVLTGAGHQAVIIFFVLSGFLIGSSVWRKTGQQRWDWRDYLLHRLTRLWLVLIPALVLCALWDAIGLHSHAAPLLYTGQVLNHVTFDVQSTHNWGTFFGNLFFLQDTVTRTFGSDGPLWSLANEFWYYLLFPCAVIALRPGNGWLRRLTHAALFLAMALFFRVRFWCYFRPGWPGRRWHSFRCRRFLSGCAPGSSQPTCRSSSFWRSSRD</sequence>
<proteinExistence type="predicted"/>
<feature type="domain" description="Acyltransferase 3" evidence="2">
    <location>
        <begin position="36"/>
        <end position="257"/>
    </location>
</feature>
<dbReference type="InterPro" id="IPR050879">
    <property type="entry name" value="Acyltransferase_3"/>
</dbReference>
<keyword evidence="1" id="KW-0472">Membrane</keyword>
<feature type="transmembrane region" description="Helical" evidence="1">
    <location>
        <begin position="224"/>
        <end position="242"/>
    </location>
</feature>
<feature type="transmembrane region" description="Helical" evidence="1">
    <location>
        <begin position="201"/>
        <end position="217"/>
    </location>
</feature>